<keyword evidence="3" id="KW-0813">Transport</keyword>
<evidence type="ECO:0000313" key="12">
    <source>
        <dbReference type="Proteomes" id="UP000002221"/>
    </source>
</evidence>
<dbReference type="Pfam" id="PF00999">
    <property type="entry name" value="Na_H_Exchanger"/>
    <property type="match status" value="1"/>
</dbReference>
<keyword evidence="5 8" id="KW-0812">Transmembrane</keyword>
<keyword evidence="7 8" id="KW-0472">Membrane</keyword>
<dbReference type="SUPFAM" id="SSF116726">
    <property type="entry name" value="TrkA C-terminal domain-like"/>
    <property type="match status" value="1"/>
</dbReference>
<dbReference type="InterPro" id="IPR036721">
    <property type="entry name" value="RCK_C_sf"/>
</dbReference>
<evidence type="ECO:0000256" key="2">
    <source>
        <dbReference type="ARBA" id="ARBA00005551"/>
    </source>
</evidence>
<dbReference type="KEGG" id="rmr:Rmar_2663"/>
<dbReference type="GO" id="GO:0015297">
    <property type="term" value="F:antiporter activity"/>
    <property type="evidence" value="ECO:0007669"/>
    <property type="project" value="InterPro"/>
</dbReference>
<proteinExistence type="inferred from homology"/>
<keyword evidence="4" id="KW-0406">Ion transport</keyword>
<comment type="similarity">
    <text evidence="2">Belongs to the monovalent cation:proton antiporter 2 (CPA2) transporter (TC 2.A.37) family.</text>
</comment>
<evidence type="ECO:0000259" key="10">
    <source>
        <dbReference type="PROSITE" id="PS51202"/>
    </source>
</evidence>
<feature type="transmembrane region" description="Helical" evidence="8">
    <location>
        <begin position="152"/>
        <end position="175"/>
    </location>
</feature>
<dbReference type="Proteomes" id="UP000002221">
    <property type="component" value="Chromosome"/>
</dbReference>
<dbReference type="GO" id="GO:1902600">
    <property type="term" value="P:proton transmembrane transport"/>
    <property type="evidence" value="ECO:0007669"/>
    <property type="project" value="InterPro"/>
</dbReference>
<keyword evidence="4" id="KW-0633">Potassium transport</keyword>
<feature type="transmembrane region" description="Helical" evidence="8">
    <location>
        <begin position="60"/>
        <end position="79"/>
    </location>
</feature>
<keyword evidence="6 8" id="KW-1133">Transmembrane helix</keyword>
<evidence type="ECO:0000256" key="6">
    <source>
        <dbReference type="ARBA" id="ARBA00022989"/>
    </source>
</evidence>
<dbReference type="PROSITE" id="PS51202">
    <property type="entry name" value="RCK_C"/>
    <property type="match status" value="1"/>
</dbReference>
<feature type="transmembrane region" description="Helical" evidence="8">
    <location>
        <begin position="91"/>
        <end position="113"/>
    </location>
</feature>
<dbReference type="InterPro" id="IPR006153">
    <property type="entry name" value="Cation/H_exchanger_TM"/>
</dbReference>
<feature type="transmembrane region" description="Helical" evidence="8">
    <location>
        <begin position="327"/>
        <end position="346"/>
    </location>
</feature>
<dbReference type="GO" id="GO:0006813">
    <property type="term" value="P:potassium ion transport"/>
    <property type="evidence" value="ECO:0007669"/>
    <property type="project" value="UniProtKB-KW"/>
</dbReference>
<evidence type="ECO:0000256" key="7">
    <source>
        <dbReference type="ARBA" id="ARBA00023136"/>
    </source>
</evidence>
<gene>
    <name evidence="11" type="ordered locus">Rmar_2663</name>
</gene>
<dbReference type="PANTHER" id="PTHR42751:SF3">
    <property type="entry name" value="SODIUM_GLUTAMATE SYMPORTER"/>
    <property type="match status" value="1"/>
</dbReference>
<dbReference type="STRING" id="518766.Rmar_2663"/>
<keyword evidence="4" id="KW-0630">Potassium</keyword>
<dbReference type="eggNOG" id="COG1226">
    <property type="taxonomic scope" value="Bacteria"/>
</dbReference>
<dbReference type="EMBL" id="CP001807">
    <property type="protein sequence ID" value="ACY49535.1"/>
    <property type="molecule type" value="Genomic_DNA"/>
</dbReference>
<dbReference type="eggNOG" id="COG0475">
    <property type="taxonomic scope" value="Bacteria"/>
</dbReference>
<evidence type="ECO:0000256" key="1">
    <source>
        <dbReference type="ARBA" id="ARBA00004141"/>
    </source>
</evidence>
<dbReference type="AlphaFoldDB" id="D0MGH2"/>
<dbReference type="Gene3D" id="3.40.50.720">
    <property type="entry name" value="NAD(P)-binding Rossmann-like Domain"/>
    <property type="match status" value="1"/>
</dbReference>
<comment type="subcellular location">
    <subcellularLocation>
        <location evidence="1">Membrane</location>
        <topology evidence="1">Multi-pass membrane protein</topology>
    </subcellularLocation>
</comment>
<dbReference type="PANTHER" id="PTHR42751">
    <property type="entry name" value="SODIUM/HYDROGEN EXCHANGER FAMILY/TRKA DOMAIN PROTEIN"/>
    <property type="match status" value="1"/>
</dbReference>
<dbReference type="InterPro" id="IPR036291">
    <property type="entry name" value="NAD(P)-bd_dom_sf"/>
</dbReference>
<evidence type="ECO:0000256" key="8">
    <source>
        <dbReference type="SAM" id="Phobius"/>
    </source>
</evidence>
<feature type="transmembrane region" description="Helical" evidence="8">
    <location>
        <begin position="36"/>
        <end position="54"/>
    </location>
</feature>
<dbReference type="InterPro" id="IPR038770">
    <property type="entry name" value="Na+/solute_symporter_sf"/>
</dbReference>
<dbReference type="InterPro" id="IPR006037">
    <property type="entry name" value="RCK_C"/>
</dbReference>
<dbReference type="HOGENOM" id="CLU_005126_9_0_10"/>
<dbReference type="Gene3D" id="3.30.70.1450">
    <property type="entry name" value="Regulator of K+ conductance, C-terminal domain"/>
    <property type="match status" value="1"/>
</dbReference>
<accession>D0MGH2</accession>
<feature type="domain" description="RCK N-terminal" evidence="9">
    <location>
        <begin position="410"/>
        <end position="526"/>
    </location>
</feature>
<organism evidence="11 12">
    <name type="scientific">Rhodothermus marinus (strain ATCC 43812 / DSM 4252 / R-10)</name>
    <name type="common">Rhodothermus obamensis</name>
    <dbReference type="NCBI Taxonomy" id="518766"/>
    <lineage>
        <taxon>Bacteria</taxon>
        <taxon>Pseudomonadati</taxon>
        <taxon>Rhodothermota</taxon>
        <taxon>Rhodothermia</taxon>
        <taxon>Rhodothermales</taxon>
        <taxon>Rhodothermaceae</taxon>
        <taxon>Rhodothermus</taxon>
    </lineage>
</organism>
<evidence type="ECO:0000259" key="9">
    <source>
        <dbReference type="PROSITE" id="PS51201"/>
    </source>
</evidence>
<dbReference type="GO" id="GO:0016020">
    <property type="term" value="C:membrane"/>
    <property type="evidence" value="ECO:0007669"/>
    <property type="project" value="UniProtKB-SubCell"/>
</dbReference>
<dbReference type="Pfam" id="PF02080">
    <property type="entry name" value="TrkA_C"/>
    <property type="match status" value="1"/>
</dbReference>
<evidence type="ECO:0000256" key="3">
    <source>
        <dbReference type="ARBA" id="ARBA00022448"/>
    </source>
</evidence>
<feature type="transmembrane region" description="Helical" evidence="8">
    <location>
        <begin position="297"/>
        <end position="315"/>
    </location>
</feature>
<dbReference type="eggNOG" id="COG0490">
    <property type="taxonomic scope" value="Bacteria"/>
</dbReference>
<feature type="transmembrane region" description="Helical" evidence="8">
    <location>
        <begin position="187"/>
        <end position="206"/>
    </location>
</feature>
<dbReference type="RefSeq" id="WP_012845145.1">
    <property type="nucleotide sequence ID" value="NC_013501.1"/>
</dbReference>
<dbReference type="InterPro" id="IPR003148">
    <property type="entry name" value="RCK_N"/>
</dbReference>
<feature type="transmembrane region" description="Helical" evidence="8">
    <location>
        <begin position="119"/>
        <end position="140"/>
    </location>
</feature>
<reference evidence="11 12" key="1">
    <citation type="journal article" date="2009" name="Stand. Genomic Sci.">
        <title>Complete genome sequence of Rhodothermus marinus type strain (R-10).</title>
        <authorList>
            <person name="Nolan M."/>
            <person name="Tindall B.J."/>
            <person name="Pomrenke H."/>
            <person name="Lapidus A."/>
            <person name="Copeland A."/>
            <person name="Glavina Del Rio T."/>
            <person name="Lucas S."/>
            <person name="Chen F."/>
            <person name="Tice H."/>
            <person name="Cheng J.F."/>
            <person name="Saunders E."/>
            <person name="Han C."/>
            <person name="Bruce D."/>
            <person name="Goodwin L."/>
            <person name="Chain P."/>
            <person name="Pitluck S."/>
            <person name="Ovchinikova G."/>
            <person name="Pati A."/>
            <person name="Ivanova N."/>
            <person name="Mavromatis K."/>
            <person name="Chen A."/>
            <person name="Palaniappan K."/>
            <person name="Land M."/>
            <person name="Hauser L."/>
            <person name="Chang Y.J."/>
            <person name="Jeffries C.D."/>
            <person name="Brettin T."/>
            <person name="Goker M."/>
            <person name="Bristow J."/>
            <person name="Eisen J.A."/>
            <person name="Markowitz V."/>
            <person name="Hugenholtz P."/>
            <person name="Kyrpides N.C."/>
            <person name="Klenk H.P."/>
            <person name="Detter J.C."/>
        </authorList>
    </citation>
    <scope>NUCLEOTIDE SEQUENCE [LARGE SCALE GENOMIC DNA]</scope>
    <source>
        <strain evidence="12">ATCC 43812 / DSM 4252 / R-10</strain>
    </source>
</reference>
<protein>
    <submittedName>
        <fullName evidence="11">Sodium/hydrogen exchanger</fullName>
    </submittedName>
</protein>
<feature type="transmembrane region" description="Helical" evidence="8">
    <location>
        <begin position="242"/>
        <end position="261"/>
    </location>
</feature>
<dbReference type="GO" id="GO:0008324">
    <property type="term" value="F:monoatomic cation transmembrane transporter activity"/>
    <property type="evidence" value="ECO:0007669"/>
    <property type="project" value="InterPro"/>
</dbReference>
<evidence type="ECO:0000256" key="4">
    <source>
        <dbReference type="ARBA" id="ARBA00022538"/>
    </source>
</evidence>
<dbReference type="PROSITE" id="PS51201">
    <property type="entry name" value="RCK_N"/>
    <property type="match status" value="1"/>
</dbReference>
<feature type="transmembrane region" description="Helical" evidence="8">
    <location>
        <begin position="366"/>
        <end position="385"/>
    </location>
</feature>
<feature type="domain" description="RCK C-terminal" evidence="10">
    <location>
        <begin position="576"/>
        <end position="660"/>
    </location>
</feature>
<evidence type="ECO:0000313" key="11">
    <source>
        <dbReference type="EMBL" id="ACY49535.1"/>
    </source>
</evidence>
<sequence length="668" mass="71702">MLLAGVALPFLGELVALVVTSVLIAYLCYQIRLVPIVGFLLAGVLIGPGVLGLVRNETLIQNTAEIGVILLLFTIGIEFKLDQLRRIWRELLLGGGLQVGLTTLVVLGLSLALGIDVRAAIFTGFLVALSSTAIVLSVLSDRQETDTVVGRLAVAMLIFQDLAIVAMVLLVPVLGGGHGSALETLRALGEALLVVGGVLVLARRLVPWLLERIAHTRRHELFLLSVVAICFGTAWVTSLFGVSLALGAFLAGLVVSESTYSEYALSEILPLKALFNAVFFVSVGLLLDVSFVLARPLLVVGIVLGVLLVKVLATAAATRLLGYPMRVALALGLTLAQIGEFSFVLAQAGRDVGLTPAGMGEAGTQGLLAATVLLMAATPFLMALGRRLNVQLLRREGAAPEAPPEKAALEDHVIVVGYGPAGQRLVRVLRETGIPFIVIELNPHTVRAARAEGIPILYGDASRRHILEHAAIDRAKVCVVAINDEAATRRIVELARFLNPTLQIIVRTRFLRDVEPLQRAGADIVVPEELETSVRIFTQVLQAYFVPEDEIQRQVAAIRSGDYRIFRGSIQEAHLMVLQGLDEEGLHTRAVVVREGAPVAGKTLAELNLRQRYGLTVLAVRRGNRTIGSPAGDFRIEPGDRLVLIGLADQFARCADLFRPPRPPVDEA</sequence>
<name>D0MGH2_RHOM4</name>
<dbReference type="SUPFAM" id="SSF51735">
    <property type="entry name" value="NAD(P)-binding Rossmann-fold domains"/>
    <property type="match status" value="1"/>
</dbReference>
<dbReference type="Pfam" id="PF02254">
    <property type="entry name" value="TrkA_N"/>
    <property type="match status" value="1"/>
</dbReference>
<keyword evidence="12" id="KW-1185">Reference proteome</keyword>
<evidence type="ECO:0000256" key="5">
    <source>
        <dbReference type="ARBA" id="ARBA00022692"/>
    </source>
</evidence>
<feature type="transmembrane region" description="Helical" evidence="8">
    <location>
        <begin position="6"/>
        <end position="29"/>
    </location>
</feature>
<dbReference type="Gene3D" id="1.20.1530.20">
    <property type="match status" value="1"/>
</dbReference>